<dbReference type="OrthoDB" id="1421013at2759"/>
<organism evidence="3 4">
    <name type="scientific">Antrodiella citrinella</name>
    <dbReference type="NCBI Taxonomy" id="2447956"/>
    <lineage>
        <taxon>Eukaryota</taxon>
        <taxon>Fungi</taxon>
        <taxon>Dikarya</taxon>
        <taxon>Basidiomycota</taxon>
        <taxon>Agaricomycotina</taxon>
        <taxon>Agaricomycetes</taxon>
        <taxon>Polyporales</taxon>
        <taxon>Steccherinaceae</taxon>
        <taxon>Antrodiella</taxon>
    </lineage>
</organism>
<dbReference type="GO" id="GO:0000460">
    <property type="term" value="P:maturation of 5.8S rRNA"/>
    <property type="evidence" value="ECO:0007669"/>
    <property type="project" value="TreeGrafter"/>
</dbReference>
<dbReference type="Proteomes" id="UP000308730">
    <property type="component" value="Unassembled WGS sequence"/>
</dbReference>
<name>A0A4V3XJI4_9APHY</name>
<dbReference type="GO" id="GO:0005730">
    <property type="term" value="C:nucleolus"/>
    <property type="evidence" value="ECO:0007669"/>
    <property type="project" value="TreeGrafter"/>
</dbReference>
<keyword evidence="1" id="KW-0698">rRNA processing</keyword>
<dbReference type="PANTHER" id="PTHR15341:SF3">
    <property type="entry name" value="NUCLEAR NUCLEIC ACID-BINDING PROTEIN C1D"/>
    <property type="match status" value="1"/>
</dbReference>
<dbReference type="InterPro" id="IPR011082">
    <property type="entry name" value="Exosome-assoc_fac/DNA_repair"/>
</dbReference>
<feature type="region of interest" description="Disordered" evidence="2">
    <location>
        <begin position="173"/>
        <end position="273"/>
    </location>
</feature>
<sequence length="273" mass="29438">MSDAKIRAKLKILNESLDELDETLEPLFAQTLPEVLAGLETLQQAKLQVDIPYVVYDLVFSVCSLGSLPAFSRADSYCKKLDGVRQYFDKIKKAEEGPEKRKNVLDQGVANRFIKHAIAQVNLQRPPADNHAGPSDVRVPVKVTSKMAARAQYEKELEELGDEEASDLEVFEDEPAAPDADEPVTLSGKSKEKGNATESVESEPLATPPTSGVGKKRRRAAIDPFAGYGDSPAGSGTEGPGSGQSTPMAGSENKNQKKAAKKARKKAKKSSPT</sequence>
<evidence type="ECO:0000256" key="1">
    <source>
        <dbReference type="RuleBase" id="RU368003"/>
    </source>
</evidence>
<comment type="subcellular location">
    <subcellularLocation>
        <location evidence="1">Nucleus</location>
    </subcellularLocation>
</comment>
<evidence type="ECO:0000256" key="2">
    <source>
        <dbReference type="SAM" id="MobiDB-lite"/>
    </source>
</evidence>
<reference evidence="3 4" key="1">
    <citation type="submission" date="2019-02" db="EMBL/GenBank/DDBJ databases">
        <title>Genome sequencing of the rare red list fungi Antrodiella citrinella (Flaviporus citrinellus).</title>
        <authorList>
            <person name="Buettner E."/>
            <person name="Kellner H."/>
        </authorList>
    </citation>
    <scope>NUCLEOTIDE SEQUENCE [LARGE SCALE GENOMIC DNA]</scope>
    <source>
        <strain evidence="3 4">DSM 108506</strain>
    </source>
</reference>
<gene>
    <name evidence="3" type="ORF">EUX98_g1039</name>
</gene>
<keyword evidence="4" id="KW-1185">Reference proteome</keyword>
<dbReference type="GO" id="GO:0010468">
    <property type="term" value="P:regulation of gene expression"/>
    <property type="evidence" value="ECO:0007669"/>
    <property type="project" value="TreeGrafter"/>
</dbReference>
<keyword evidence="1" id="KW-0539">Nucleus</keyword>
<feature type="compositionally biased region" description="Basic residues" evidence="2">
    <location>
        <begin position="256"/>
        <end position="273"/>
    </location>
</feature>
<evidence type="ECO:0000313" key="4">
    <source>
        <dbReference type="Proteomes" id="UP000308730"/>
    </source>
</evidence>
<comment type="function">
    <text evidence="1">Required for exosome-dependent processing of pre-rRNA and small nucleolar RNA (snRNA) precursors. Involved in processing of 35S pre-rRNA at the A0, A1 and A2 sites.</text>
</comment>
<dbReference type="GO" id="GO:0003723">
    <property type="term" value="F:RNA binding"/>
    <property type="evidence" value="ECO:0007669"/>
    <property type="project" value="UniProtKB-UniRule"/>
</dbReference>
<dbReference type="EMBL" id="SGPM01000010">
    <property type="protein sequence ID" value="THH33143.1"/>
    <property type="molecule type" value="Genomic_DNA"/>
</dbReference>
<feature type="compositionally biased region" description="Acidic residues" evidence="2">
    <location>
        <begin position="173"/>
        <end position="182"/>
    </location>
</feature>
<comment type="similarity">
    <text evidence="1">Belongs to the C1D family.</text>
</comment>
<dbReference type="GO" id="GO:0003677">
    <property type="term" value="F:DNA binding"/>
    <property type="evidence" value="ECO:0007669"/>
    <property type="project" value="TreeGrafter"/>
</dbReference>
<accession>A0A4V3XJI4</accession>
<protein>
    <recommendedName>
        <fullName evidence="1">Exosome complex protein</fullName>
    </recommendedName>
</protein>
<keyword evidence="1" id="KW-0694">RNA-binding</keyword>
<dbReference type="PANTHER" id="PTHR15341">
    <property type="entry name" value="SUN-COR STEROID HORMONE RECEPTOR CO-REPRESSOR"/>
    <property type="match status" value="1"/>
</dbReference>
<evidence type="ECO:0000313" key="3">
    <source>
        <dbReference type="EMBL" id="THH33143.1"/>
    </source>
</evidence>
<comment type="caution">
    <text evidence="3">The sequence shown here is derived from an EMBL/GenBank/DDBJ whole genome shotgun (WGS) entry which is preliminary data.</text>
</comment>
<dbReference type="AlphaFoldDB" id="A0A4V3XJI4"/>
<proteinExistence type="inferred from homology"/>
<dbReference type="GO" id="GO:0000178">
    <property type="term" value="C:exosome (RNase complex)"/>
    <property type="evidence" value="ECO:0007669"/>
    <property type="project" value="TreeGrafter"/>
</dbReference>